<evidence type="ECO:0000313" key="1">
    <source>
        <dbReference type="EMBL" id="OXA48377.1"/>
    </source>
</evidence>
<accession>A0A226DUK6</accession>
<keyword evidence="2" id="KW-1185">Reference proteome</keyword>
<dbReference type="Proteomes" id="UP000198287">
    <property type="component" value="Unassembled WGS sequence"/>
</dbReference>
<proteinExistence type="predicted"/>
<dbReference type="EMBL" id="LNIX01000012">
    <property type="protein sequence ID" value="OXA48377.1"/>
    <property type="molecule type" value="Genomic_DNA"/>
</dbReference>
<gene>
    <name evidence="1" type="ORF">Fcan01_17417</name>
</gene>
<reference evidence="1 2" key="1">
    <citation type="submission" date="2015-12" db="EMBL/GenBank/DDBJ databases">
        <title>The genome of Folsomia candida.</title>
        <authorList>
            <person name="Faddeeva A."/>
            <person name="Derks M.F."/>
            <person name="Anvar Y."/>
            <person name="Smit S."/>
            <person name="Van Straalen N."/>
            <person name="Roelofs D."/>
        </authorList>
    </citation>
    <scope>NUCLEOTIDE SEQUENCE [LARGE SCALE GENOMIC DNA]</scope>
    <source>
        <strain evidence="1 2">VU population</strain>
        <tissue evidence="1">Whole body</tissue>
    </source>
</reference>
<comment type="caution">
    <text evidence="1">The sequence shown here is derived from an EMBL/GenBank/DDBJ whole genome shotgun (WGS) entry which is preliminary data.</text>
</comment>
<sequence>MKNILASTVTSALSRINALKWDSGNYMVVDIAEYLELTKQHMEDLDIGQGFISLVLSPGFDIINKKTKLMENEIKPRIQGLDGQINFGLNQATRDIKNLIAQSAADKEQIEQSKNTYIGYVELKVVTDVLKIGAGVVHMMCTDGVEGLNDIAGIAAILNVGTDKWFPERFTQLEKEDVVDVMIPLQKYLNKLQDRKLPFFDDIVNQLDRYLPSLPDAIYRANKIRITDLIAQYSRTRLTIVINNAKLNGILKSIVSESRNMQKHGRSIGAIRGHGKDESNLKGLESLARRINFIKVGVQGGFDIVDAVAKFDLDDETTARLDEFAEKYDRVIFSVSNFFTPIVEATFDWLAEWQDGPSLNVSFISMDIENFKIQENIWELSTEFPVLLQAAQISSKFASLVPDIARAMNPVFDLYERVPLYAEKQREDELYFILTYTDDYPCETDDPRLAMACKENKYLIEQNNCLWIYRNAIKMFKQHVFPFGYMYPELESSLTDIWANSSIPSTTKMIAKIEALSKQLPLEKTNMTEPIYITHDFCQKHAPIFEWNSDDHKGKISRILSGEQVILSAPVFKGLVGKDVIRIRKIDLVFQAETLIEQKILDTALEEFWVCMTHTGDSQFRVHGRLFSLLHQSVEIRYKNANRSDESSDSYKKLEKGDWTISPYTSWEIWLETDDQSAFERLEKLIVNDISLRICGSAMFIRTETLDKIMKSDIDKVVSLYGVDEGLTNWAAQE</sequence>
<name>A0A226DUK6_FOLCA</name>
<evidence type="ECO:0000313" key="2">
    <source>
        <dbReference type="Proteomes" id="UP000198287"/>
    </source>
</evidence>
<dbReference type="AlphaFoldDB" id="A0A226DUK6"/>
<protein>
    <submittedName>
        <fullName evidence="1">Uncharacterized protein</fullName>
    </submittedName>
</protein>
<organism evidence="1 2">
    <name type="scientific">Folsomia candida</name>
    <name type="common">Springtail</name>
    <dbReference type="NCBI Taxonomy" id="158441"/>
    <lineage>
        <taxon>Eukaryota</taxon>
        <taxon>Metazoa</taxon>
        <taxon>Ecdysozoa</taxon>
        <taxon>Arthropoda</taxon>
        <taxon>Hexapoda</taxon>
        <taxon>Collembola</taxon>
        <taxon>Entomobryomorpha</taxon>
        <taxon>Isotomoidea</taxon>
        <taxon>Isotomidae</taxon>
        <taxon>Proisotominae</taxon>
        <taxon>Folsomia</taxon>
    </lineage>
</organism>
<dbReference type="OrthoDB" id="2386367at2759"/>